<dbReference type="RefSeq" id="WP_043252956.1">
    <property type="nucleotide sequence ID" value="NZ_HG322950.1"/>
</dbReference>
<sequence length="81" mass="9351">MNDATHARLVYQALYNVAPDLEEESLDPEVRFDEQFEFDETDFARFVAELHRLTGVTIPHQDYPELATLANAVAYLERKHG</sequence>
<evidence type="ECO:0000313" key="1">
    <source>
        <dbReference type="EMBL" id="CDF84414.1"/>
    </source>
</evidence>
<dbReference type="SUPFAM" id="SSF47336">
    <property type="entry name" value="ACP-like"/>
    <property type="match status" value="1"/>
</dbReference>
<dbReference type="InterPro" id="IPR036736">
    <property type="entry name" value="ACP-like_sf"/>
</dbReference>
<dbReference type="Proteomes" id="UP000025241">
    <property type="component" value="Chromosome I"/>
</dbReference>
<dbReference type="PATRIC" id="fig|1301098.3.peg.3093"/>
<dbReference type="STRING" id="1301098.PKB_3067"/>
<evidence type="ECO:0000313" key="2">
    <source>
        <dbReference type="Proteomes" id="UP000025241"/>
    </source>
</evidence>
<organism evidence="1 2">
    <name type="scientific">Pseudomonas knackmussii (strain DSM 6978 / CCUG 54928 / LMG 23759 / B13)</name>
    <dbReference type="NCBI Taxonomy" id="1301098"/>
    <lineage>
        <taxon>Bacteria</taxon>
        <taxon>Pseudomonadati</taxon>
        <taxon>Pseudomonadota</taxon>
        <taxon>Gammaproteobacteria</taxon>
        <taxon>Pseudomonadales</taxon>
        <taxon>Pseudomonadaceae</taxon>
        <taxon>Pseudomonas</taxon>
    </lineage>
</organism>
<protein>
    <recommendedName>
        <fullName evidence="3">Carrier domain-containing protein</fullName>
    </recommendedName>
</protein>
<keyword evidence="2" id="KW-1185">Reference proteome</keyword>
<reference evidence="1 2" key="1">
    <citation type="submission" date="2013-03" db="EMBL/GenBank/DDBJ databases">
        <authorList>
            <person name="Linke B."/>
        </authorList>
    </citation>
    <scope>NUCLEOTIDE SEQUENCE [LARGE SCALE GENOMIC DNA]</scope>
    <source>
        <strain evidence="1 2">B13</strain>
    </source>
</reference>
<dbReference type="KEGG" id="pkc:PKB_3067"/>
<dbReference type="HOGENOM" id="CLU_108696_21_0_6"/>
<dbReference type="eggNOG" id="COG0236">
    <property type="taxonomic scope" value="Bacteria"/>
</dbReference>
<accession>A0A024HIE8</accession>
<dbReference type="AlphaFoldDB" id="A0A024HIE8"/>
<name>A0A024HIE8_PSEKB</name>
<proteinExistence type="predicted"/>
<gene>
    <name evidence="1" type="ORF">PKB_3067</name>
</gene>
<dbReference type="OrthoDB" id="9810922at2"/>
<evidence type="ECO:0008006" key="3">
    <source>
        <dbReference type="Google" id="ProtNLM"/>
    </source>
</evidence>
<dbReference type="Gene3D" id="1.10.1200.10">
    <property type="entry name" value="ACP-like"/>
    <property type="match status" value="1"/>
</dbReference>
<reference evidence="1 2" key="2">
    <citation type="submission" date="2014-05" db="EMBL/GenBank/DDBJ databases">
        <title>Genome sequence of the 3-chlorobenzoate degrading bacterium Pseudomonas knackmussii B13 shows multiple evidence for horizontal gene transfer.</title>
        <authorList>
            <person name="Miyazaki R."/>
            <person name="Bertelli C."/>
            <person name="Falquet L."/>
            <person name="Robinson-Rechavi M."/>
            <person name="Gharib W."/>
            <person name="Roy S."/>
            <person name="Van der Meer J.R."/>
        </authorList>
    </citation>
    <scope>NUCLEOTIDE SEQUENCE [LARGE SCALE GENOMIC DNA]</scope>
    <source>
        <strain evidence="1 2">B13</strain>
    </source>
</reference>
<dbReference type="EMBL" id="HG322950">
    <property type="protein sequence ID" value="CDF84414.1"/>
    <property type="molecule type" value="Genomic_DNA"/>
</dbReference>